<feature type="compositionally biased region" description="Basic and acidic residues" evidence="1">
    <location>
        <begin position="265"/>
        <end position="282"/>
    </location>
</feature>
<evidence type="ECO:0000256" key="1">
    <source>
        <dbReference type="SAM" id="MobiDB-lite"/>
    </source>
</evidence>
<gene>
    <name evidence="3" type="ORF">PG996_004418</name>
</gene>
<reference evidence="3 4" key="1">
    <citation type="submission" date="2023-01" db="EMBL/GenBank/DDBJ databases">
        <title>Analysis of 21 Apiospora genomes using comparative genomics revels a genus with tremendous synthesis potential of carbohydrate active enzymes and secondary metabolites.</title>
        <authorList>
            <person name="Sorensen T."/>
        </authorList>
    </citation>
    <scope>NUCLEOTIDE SEQUENCE [LARGE SCALE GENOMIC DNA]</scope>
    <source>
        <strain evidence="3 4">CBS 83171</strain>
    </source>
</reference>
<sequence length="601" mass="66779">MITFNPNCTLPSKAGAYIAAPNVRSTLEIVWSCTSILILCSWSILHLNVPAQYTPQSRSQKIRRLIWLTRRKVQWMLISLAAPEYILAKAILSHRSARLNLPRLKTYADEDGVPWSMAHNFLADMGGIVIYFPEDLSTGNEEEREAPASAPNQHISSASSQERISDTAEQNSDAISQSHIPAKHSELSSSAGAEPGVFRPDPTSVTQGGGQVIMSLALTRSPQPQRNSSRIARDRVEDWIELEHVPRAGMGQREEALPPTNQQAKLEKPQSERERLRSKQAKANDKYGTTAWRWHIHNESIAKAFQLRYGGKTHSNARKRVYAMESNLWVLTATQLEYARSCGIISKVPRITYDEIADKGKGDLVAKALAISQAIWLILQLAARAEAKKPSSQLEIATLAFSILAIVTYILLFEYPQDLRVPIQTHASRLPSTDEFQTILDMAPSLFLGAASSGDTSIPNDAVPVVGKDDDLELVYLMLGTTIGSFVFGCIHLLAWNSGYPNETERILWIVSSFITALVPALAVVISLISVFAEELLPSTSTFGPQRVWSVIANLIFRDLPMAVYFVARVFLIVEMFRTLYFLPPEIFLSMWTKEIPHAAG</sequence>
<proteinExistence type="predicted"/>
<keyword evidence="2" id="KW-0472">Membrane</keyword>
<dbReference type="PANTHER" id="PTHR35043:SF7">
    <property type="entry name" value="TRANSCRIPTION FACTOR DOMAIN-CONTAINING PROTEIN"/>
    <property type="match status" value="1"/>
</dbReference>
<organism evidence="3 4">
    <name type="scientific">Apiospora saccharicola</name>
    <dbReference type="NCBI Taxonomy" id="335842"/>
    <lineage>
        <taxon>Eukaryota</taxon>
        <taxon>Fungi</taxon>
        <taxon>Dikarya</taxon>
        <taxon>Ascomycota</taxon>
        <taxon>Pezizomycotina</taxon>
        <taxon>Sordariomycetes</taxon>
        <taxon>Xylariomycetidae</taxon>
        <taxon>Amphisphaeriales</taxon>
        <taxon>Apiosporaceae</taxon>
        <taxon>Apiospora</taxon>
    </lineage>
</organism>
<evidence type="ECO:0000313" key="3">
    <source>
        <dbReference type="EMBL" id="KAK8078248.1"/>
    </source>
</evidence>
<feature type="region of interest" description="Disordered" evidence="1">
    <location>
        <begin position="139"/>
        <end position="208"/>
    </location>
</feature>
<dbReference type="EMBL" id="JAQQWM010000002">
    <property type="protein sequence ID" value="KAK8078248.1"/>
    <property type="molecule type" value="Genomic_DNA"/>
</dbReference>
<feature type="transmembrane region" description="Helical" evidence="2">
    <location>
        <begin position="507"/>
        <end position="533"/>
    </location>
</feature>
<dbReference type="Proteomes" id="UP001446871">
    <property type="component" value="Unassembled WGS sequence"/>
</dbReference>
<feature type="compositionally biased region" description="Polar residues" evidence="1">
    <location>
        <begin position="150"/>
        <end position="179"/>
    </location>
</feature>
<evidence type="ECO:0000313" key="4">
    <source>
        <dbReference type="Proteomes" id="UP001446871"/>
    </source>
</evidence>
<keyword evidence="2" id="KW-0812">Transmembrane</keyword>
<comment type="caution">
    <text evidence="3">The sequence shown here is derived from an EMBL/GenBank/DDBJ whole genome shotgun (WGS) entry which is preliminary data.</text>
</comment>
<accession>A0ABR1W459</accession>
<keyword evidence="4" id="KW-1185">Reference proteome</keyword>
<feature type="compositionally biased region" description="Basic and acidic residues" evidence="1">
    <location>
        <begin position="247"/>
        <end position="256"/>
    </location>
</feature>
<protein>
    <submittedName>
        <fullName evidence="3">Uncharacterized protein</fullName>
    </submittedName>
</protein>
<feature type="region of interest" description="Disordered" evidence="1">
    <location>
        <begin position="247"/>
        <end position="282"/>
    </location>
</feature>
<feature type="transmembrane region" description="Helical" evidence="2">
    <location>
        <begin position="474"/>
        <end position="495"/>
    </location>
</feature>
<name>A0ABR1W459_9PEZI</name>
<dbReference type="PANTHER" id="PTHR35043">
    <property type="entry name" value="TRANSCRIPTION FACTOR DOMAIN-CONTAINING PROTEIN"/>
    <property type="match status" value="1"/>
</dbReference>
<evidence type="ECO:0000256" key="2">
    <source>
        <dbReference type="SAM" id="Phobius"/>
    </source>
</evidence>
<feature type="transmembrane region" description="Helical" evidence="2">
    <location>
        <begin position="394"/>
        <end position="412"/>
    </location>
</feature>
<keyword evidence="2" id="KW-1133">Transmembrane helix</keyword>